<evidence type="ECO:0000256" key="3">
    <source>
        <dbReference type="ARBA" id="ARBA00012438"/>
    </source>
</evidence>
<dbReference type="HOGENOM" id="CLU_000445_114_21_4"/>
<evidence type="ECO:0000259" key="24">
    <source>
        <dbReference type="PROSITE" id="PS50894"/>
    </source>
</evidence>
<dbReference type="Gene3D" id="3.30.450.20">
    <property type="entry name" value="PAS domain"/>
    <property type="match status" value="5"/>
</dbReference>
<keyword evidence="11 19" id="KW-1133">Transmembrane helix</keyword>
<dbReference type="InterPro" id="IPR005467">
    <property type="entry name" value="His_kinase_dom"/>
</dbReference>
<dbReference type="InterPro" id="IPR000700">
    <property type="entry name" value="PAS-assoc_C"/>
</dbReference>
<dbReference type="GO" id="GO:0006355">
    <property type="term" value="P:regulation of DNA-templated transcription"/>
    <property type="evidence" value="ECO:0007669"/>
    <property type="project" value="InterPro"/>
</dbReference>
<evidence type="ECO:0000313" key="25">
    <source>
        <dbReference type="EMBL" id="BAO30262.1"/>
    </source>
</evidence>
<dbReference type="Pfam" id="PF00072">
    <property type="entry name" value="Response_reg"/>
    <property type="match status" value="1"/>
</dbReference>
<dbReference type="PANTHER" id="PTHR45339">
    <property type="entry name" value="HYBRID SIGNAL TRANSDUCTION HISTIDINE KINASE J"/>
    <property type="match status" value="1"/>
</dbReference>
<feature type="domain" description="PAS" evidence="22">
    <location>
        <begin position="322"/>
        <end position="378"/>
    </location>
</feature>
<keyword evidence="6" id="KW-0808">Transferase</keyword>
<dbReference type="PANTHER" id="PTHR45339:SF1">
    <property type="entry name" value="HYBRID SIGNAL TRANSDUCTION HISTIDINE KINASE J"/>
    <property type="match status" value="1"/>
</dbReference>
<dbReference type="EC" id="2.7.13.3" evidence="3"/>
<keyword evidence="5 18" id="KW-0597">Phosphoprotein</keyword>
<dbReference type="Gene3D" id="3.30.565.10">
    <property type="entry name" value="Histidine kinase-like ATPase, C-terminal domain"/>
    <property type="match status" value="1"/>
</dbReference>
<dbReference type="CDD" id="cd00082">
    <property type="entry name" value="HisKA"/>
    <property type="match status" value="1"/>
</dbReference>
<feature type="domain" description="PAC" evidence="23">
    <location>
        <begin position="397"/>
        <end position="448"/>
    </location>
</feature>
<dbReference type="SUPFAM" id="SSF47226">
    <property type="entry name" value="Histidine-containing phosphotransfer domain, HPT domain"/>
    <property type="match status" value="1"/>
</dbReference>
<dbReference type="FunFam" id="1.10.287.130:FF:000038">
    <property type="entry name" value="Sensory transduction histidine kinase"/>
    <property type="match status" value="1"/>
</dbReference>
<proteinExistence type="predicted"/>
<comment type="subcellular location">
    <subcellularLocation>
        <location evidence="2">Cell membrane</location>
        <topology evidence="2">Multi-pass membrane protein</topology>
    </subcellularLocation>
</comment>
<dbReference type="InterPro" id="IPR001789">
    <property type="entry name" value="Sig_transdc_resp-reg_receiver"/>
</dbReference>
<evidence type="ECO:0000256" key="7">
    <source>
        <dbReference type="ARBA" id="ARBA00022692"/>
    </source>
</evidence>
<dbReference type="InterPro" id="IPR013767">
    <property type="entry name" value="PAS_fold"/>
</dbReference>
<feature type="domain" description="PAS" evidence="22">
    <location>
        <begin position="449"/>
        <end position="520"/>
    </location>
</feature>
<dbReference type="InterPro" id="IPR013655">
    <property type="entry name" value="PAS_fold_3"/>
</dbReference>
<feature type="domain" description="PAC" evidence="23">
    <location>
        <begin position="520"/>
        <end position="573"/>
    </location>
</feature>
<dbReference type="InterPro" id="IPR003661">
    <property type="entry name" value="HisK_dim/P_dom"/>
</dbReference>
<dbReference type="GO" id="GO:0005524">
    <property type="term" value="F:ATP binding"/>
    <property type="evidence" value="ECO:0007669"/>
    <property type="project" value="UniProtKB-KW"/>
</dbReference>
<dbReference type="SMART" id="SM00086">
    <property type="entry name" value="PAC"/>
    <property type="match status" value="2"/>
</dbReference>
<dbReference type="Pfam" id="PF08447">
    <property type="entry name" value="PAS_3"/>
    <property type="match status" value="1"/>
</dbReference>
<dbReference type="PRINTS" id="PR00344">
    <property type="entry name" value="BCTRLSENSOR"/>
</dbReference>
<dbReference type="PROSITE" id="PS50112">
    <property type="entry name" value="PAS"/>
    <property type="match status" value="2"/>
</dbReference>
<feature type="modified residue" description="4-aspartylphosphate" evidence="18">
    <location>
        <position position="1009"/>
    </location>
</feature>
<keyword evidence="4" id="KW-1003">Cell membrane</keyword>
<evidence type="ECO:0000256" key="1">
    <source>
        <dbReference type="ARBA" id="ARBA00000085"/>
    </source>
</evidence>
<feature type="domain" description="HPt" evidence="24">
    <location>
        <begin position="1118"/>
        <end position="1216"/>
    </location>
</feature>
<dbReference type="SMART" id="SM00387">
    <property type="entry name" value="HATPase_c"/>
    <property type="match status" value="1"/>
</dbReference>
<dbReference type="CDD" id="cd16922">
    <property type="entry name" value="HATPase_EvgS-ArcB-TorS-like"/>
    <property type="match status" value="1"/>
</dbReference>
<evidence type="ECO:0000256" key="16">
    <source>
        <dbReference type="ARBA" id="ARBA00070152"/>
    </source>
</evidence>
<dbReference type="CDD" id="cd12914">
    <property type="entry name" value="PDC1_DGC_like"/>
    <property type="match status" value="1"/>
</dbReference>
<evidence type="ECO:0000256" key="12">
    <source>
        <dbReference type="ARBA" id="ARBA00023012"/>
    </source>
</evidence>
<evidence type="ECO:0000256" key="6">
    <source>
        <dbReference type="ARBA" id="ARBA00022679"/>
    </source>
</evidence>
<feature type="transmembrane region" description="Helical" evidence="19">
    <location>
        <begin position="6"/>
        <end position="27"/>
    </location>
</feature>
<dbReference type="PROSITE" id="PS50113">
    <property type="entry name" value="PAC"/>
    <property type="match status" value="2"/>
</dbReference>
<organism evidence="25 26">
    <name type="scientific">Sulfuritalea hydrogenivorans sk43H</name>
    <dbReference type="NCBI Taxonomy" id="1223802"/>
    <lineage>
        <taxon>Bacteria</taxon>
        <taxon>Pseudomonadati</taxon>
        <taxon>Pseudomonadota</taxon>
        <taxon>Betaproteobacteria</taxon>
        <taxon>Nitrosomonadales</taxon>
        <taxon>Sterolibacteriaceae</taxon>
        <taxon>Sulfuritalea</taxon>
    </lineage>
</organism>
<evidence type="ECO:0000259" key="20">
    <source>
        <dbReference type="PROSITE" id="PS50109"/>
    </source>
</evidence>
<dbReference type="PROSITE" id="PS50110">
    <property type="entry name" value="RESPONSE_REGULATORY"/>
    <property type="match status" value="1"/>
</dbReference>
<dbReference type="InterPro" id="IPR003594">
    <property type="entry name" value="HATPase_dom"/>
</dbReference>
<dbReference type="KEGG" id="shd:SUTH_02479"/>
<feature type="modified residue" description="Phosphohistidine" evidence="17">
    <location>
        <position position="1157"/>
    </location>
</feature>
<keyword evidence="9" id="KW-0418">Kinase</keyword>
<comment type="function">
    <text evidence="15">Member of the two-component regulatory system BvgS/BvgA. Phosphorylates BvgA via a four-step phosphorelay in response to environmental signals.</text>
</comment>
<dbReference type="Pfam" id="PF01627">
    <property type="entry name" value="Hpt"/>
    <property type="match status" value="1"/>
</dbReference>
<keyword evidence="12" id="KW-0902">Two-component regulatory system</keyword>
<dbReference type="SUPFAM" id="SSF55785">
    <property type="entry name" value="PYP-like sensor domain (PAS domain)"/>
    <property type="match status" value="3"/>
</dbReference>
<dbReference type="PROSITE" id="PS50894">
    <property type="entry name" value="HPT"/>
    <property type="match status" value="1"/>
</dbReference>
<dbReference type="SMART" id="SM00388">
    <property type="entry name" value="HisKA"/>
    <property type="match status" value="1"/>
</dbReference>
<evidence type="ECO:0000259" key="23">
    <source>
        <dbReference type="PROSITE" id="PS50113"/>
    </source>
</evidence>
<dbReference type="CDD" id="cd00130">
    <property type="entry name" value="PAS"/>
    <property type="match status" value="2"/>
</dbReference>
<accession>W0SH26</accession>
<protein>
    <recommendedName>
        <fullName evidence="16">Virulence sensor protein BvgS</fullName>
        <ecNumber evidence="3">2.7.13.3</ecNumber>
    </recommendedName>
</protein>
<reference evidence="25 26" key="1">
    <citation type="journal article" date="2014" name="Syst. Appl. Microbiol.">
        <title>Complete genomes of freshwater sulfur oxidizers Sulfuricella denitrificans skB26 and Sulfuritalea hydrogenivorans sk43H: genetic insights into the sulfur oxidation pathway of betaproteobacteria.</title>
        <authorList>
            <person name="Watanabe T."/>
            <person name="Kojima H."/>
            <person name="Fukui M."/>
        </authorList>
    </citation>
    <scope>NUCLEOTIDE SEQUENCE [LARGE SCALE GENOMIC DNA]</scope>
    <source>
        <strain evidence="25">DSM22779</strain>
    </source>
</reference>
<evidence type="ECO:0000256" key="19">
    <source>
        <dbReference type="SAM" id="Phobius"/>
    </source>
</evidence>
<name>W0SH26_9PROT</name>
<dbReference type="GO" id="GO:0000155">
    <property type="term" value="F:phosphorelay sensor kinase activity"/>
    <property type="evidence" value="ECO:0007669"/>
    <property type="project" value="InterPro"/>
</dbReference>
<keyword evidence="7 19" id="KW-0812">Transmembrane</keyword>
<feature type="domain" description="Histidine kinase" evidence="20">
    <location>
        <begin position="718"/>
        <end position="939"/>
    </location>
</feature>
<dbReference type="SUPFAM" id="SSF47384">
    <property type="entry name" value="Homodimeric domain of signal transducing histidine kinase"/>
    <property type="match status" value="1"/>
</dbReference>
<dbReference type="PROSITE" id="PS50109">
    <property type="entry name" value="HIS_KIN"/>
    <property type="match status" value="1"/>
</dbReference>
<dbReference type="CDD" id="cd17546">
    <property type="entry name" value="REC_hyHK_CKI1_RcsC-like"/>
    <property type="match status" value="1"/>
</dbReference>
<dbReference type="Gene3D" id="1.20.120.160">
    <property type="entry name" value="HPT domain"/>
    <property type="match status" value="1"/>
</dbReference>
<evidence type="ECO:0000256" key="11">
    <source>
        <dbReference type="ARBA" id="ARBA00022989"/>
    </source>
</evidence>
<evidence type="ECO:0000256" key="8">
    <source>
        <dbReference type="ARBA" id="ARBA00022741"/>
    </source>
</evidence>
<dbReference type="InterPro" id="IPR036890">
    <property type="entry name" value="HATPase_C_sf"/>
</dbReference>
<evidence type="ECO:0000256" key="15">
    <source>
        <dbReference type="ARBA" id="ARBA00058004"/>
    </source>
</evidence>
<evidence type="ECO:0000256" key="10">
    <source>
        <dbReference type="ARBA" id="ARBA00022840"/>
    </source>
</evidence>
<keyword evidence="10" id="KW-0067">ATP-binding</keyword>
<dbReference type="NCBIfam" id="TIGR00229">
    <property type="entry name" value="sensory_box"/>
    <property type="match status" value="3"/>
</dbReference>
<dbReference type="InterPro" id="IPR000014">
    <property type="entry name" value="PAS"/>
</dbReference>
<dbReference type="Proteomes" id="UP000031637">
    <property type="component" value="Chromosome"/>
</dbReference>
<evidence type="ECO:0000256" key="13">
    <source>
        <dbReference type="ARBA" id="ARBA00023136"/>
    </source>
</evidence>
<sequence length="1297" mass="143053">MLRGVHVPAIWTLPVLLIVGIGLLLGWSTHQSYQNTLEQEYRLLEAQARTADAQMAGALRGVDLLLQRIIEERLETPAPKAADLERFHLERMKFFPEIRFVLTTDSKGRVVTASSSIDAGTADKVRGIDVSQREYFIAHRDAQGDALDRHIISRPITTAVSGITTIVVSRAIRGPGGRFEGVAVATLAPAYFHSVLEPILPGDAGQALLVNVDGDVLYALPDPSLIGKSIAGGQAFKDHLKAVDRVTYHLNPTAIAGKERISILRRMEYPDLLVIVSRDADAVFKVWRRNAFQRGFGFSAAVIGTLFLAWLANRRQREAFAAKGFSERLIDTANVMVVGLDSEGRVSIFNEAAERISGYRKDEVLGRNWFELAVPRERYPQVWEIFSRLTADGDLPRTFENPILTRDGQERVIAWQNNVVADPSTPSRTVSFGIDITDRKRAEEALTHSADTLRRAQNVAHVGSWHLDVGTNILEWSEETYRIFGIPQNKPMALEDFVATIHPDDQGPTLEAWNRALKGEPYDIEHRILVNGQVRWINERADLVFDQGGHLVSGLGTAQDITERKLAEEKIRQGQQYLRQLMDESPLPMLMLLEDRVDFINHRFTETLGYTLDDIPDAAHWWPLAYPDPDYRRQVRANWDRRVEEARQHGTAVTPAEVTVVCRNGEHRIFDIRLTTIGERSLVVFVDLTEHRRTEQELRKATEMAESASRGKSEFLANMSHEIRTPMNAIIGLSQLALSEQLDPTLKDYLNKIHGSARALLGILNDILDYSKIEAGHLHVDHIEFSLDQVLQNISTLFSLSTEEKGLQLELSVAPDVPRQLIGDPLRLTQVLSNLISNAIKFTPHGKVAIAVSSIGQTENVARLRFTVSDCGIGISKETLARLFQPFVQGDSSITRRYGGTGLGLTITRRLVDLMRGELHVVSEEGSGSAFTVEIAFGLAHAATIPAPAPDSGRSLTGLRVLVVEDNPINRQVAQEFLRRKGVQVVTAGDGEIALRLLDVEKFDAVLMDVHMPNMDGLEATRRLRFDPRFVALPVIALTAAAMDDEREACMRAGMNDFVAKPIEVEELFATLLRCLPERPPAVDPASGTAGAEPRAAHLTALIQGFDMRRLNDIVDGDQDLLRGLLQAFRDDNADAAETITAHLAAESEEDALRLAHTIKGSAANLGAMQLSRAAQAVEQLLRAGATTETLQTALFNLRSELATALDGATAFLARTETPAAGPRERLPDPEAALALCKSLSGSIQDHELIPPAQLAALKSVLNGCAGAASQRLEASLSRYDFAEAQKALAAIELEIR</sequence>
<dbReference type="InterPro" id="IPR001610">
    <property type="entry name" value="PAC"/>
</dbReference>
<dbReference type="SMART" id="SM00073">
    <property type="entry name" value="HPT"/>
    <property type="match status" value="1"/>
</dbReference>
<dbReference type="CDD" id="cd00088">
    <property type="entry name" value="HPT"/>
    <property type="match status" value="1"/>
</dbReference>
<dbReference type="SMART" id="SM00448">
    <property type="entry name" value="REC"/>
    <property type="match status" value="1"/>
</dbReference>
<dbReference type="InterPro" id="IPR004358">
    <property type="entry name" value="Sig_transdc_His_kin-like_C"/>
</dbReference>
<dbReference type="EMBL" id="AP012547">
    <property type="protein sequence ID" value="BAO30262.1"/>
    <property type="molecule type" value="Genomic_DNA"/>
</dbReference>
<gene>
    <name evidence="25" type="ORF">SUTH_02479</name>
</gene>
<keyword evidence="13 19" id="KW-0472">Membrane</keyword>
<evidence type="ECO:0000256" key="2">
    <source>
        <dbReference type="ARBA" id="ARBA00004651"/>
    </source>
</evidence>
<feature type="transmembrane region" description="Helical" evidence="19">
    <location>
        <begin position="295"/>
        <end position="312"/>
    </location>
</feature>
<dbReference type="STRING" id="1223802.SUTH_02479"/>
<dbReference type="InterPro" id="IPR035965">
    <property type="entry name" value="PAS-like_dom_sf"/>
</dbReference>
<evidence type="ECO:0000256" key="4">
    <source>
        <dbReference type="ARBA" id="ARBA00022475"/>
    </source>
</evidence>
<dbReference type="SMR" id="W0SH26"/>
<evidence type="ECO:0000259" key="21">
    <source>
        <dbReference type="PROSITE" id="PS50110"/>
    </source>
</evidence>
<evidence type="ECO:0000256" key="18">
    <source>
        <dbReference type="PROSITE-ProRule" id="PRU00169"/>
    </source>
</evidence>
<dbReference type="Gene3D" id="3.40.50.2300">
    <property type="match status" value="1"/>
</dbReference>
<dbReference type="Gene3D" id="1.10.287.130">
    <property type="match status" value="1"/>
</dbReference>
<evidence type="ECO:0000256" key="9">
    <source>
        <dbReference type="ARBA" id="ARBA00022777"/>
    </source>
</evidence>
<evidence type="ECO:0000256" key="14">
    <source>
        <dbReference type="ARBA" id="ARBA00023306"/>
    </source>
</evidence>
<dbReference type="Pfam" id="PF13188">
    <property type="entry name" value="PAS_8"/>
    <property type="match status" value="1"/>
</dbReference>
<keyword evidence="26" id="KW-1185">Reference proteome</keyword>
<dbReference type="Pfam" id="PF00989">
    <property type="entry name" value="PAS"/>
    <property type="match status" value="1"/>
</dbReference>
<dbReference type="InterPro" id="IPR011006">
    <property type="entry name" value="CheY-like_superfamily"/>
</dbReference>
<evidence type="ECO:0000313" key="26">
    <source>
        <dbReference type="Proteomes" id="UP000031637"/>
    </source>
</evidence>
<dbReference type="InterPro" id="IPR008207">
    <property type="entry name" value="Sig_transdc_His_kin_Hpt_dom"/>
</dbReference>
<dbReference type="InterPro" id="IPR036641">
    <property type="entry name" value="HPT_dom_sf"/>
</dbReference>
<dbReference type="GO" id="GO:0005886">
    <property type="term" value="C:plasma membrane"/>
    <property type="evidence" value="ECO:0007669"/>
    <property type="project" value="UniProtKB-SubCell"/>
</dbReference>
<keyword evidence="14" id="KW-0131">Cell cycle</keyword>
<dbReference type="FunFam" id="3.30.565.10:FF:000010">
    <property type="entry name" value="Sensor histidine kinase RcsC"/>
    <property type="match status" value="1"/>
</dbReference>
<dbReference type="SUPFAM" id="SSF55874">
    <property type="entry name" value="ATPase domain of HSP90 chaperone/DNA topoisomerase II/histidine kinase"/>
    <property type="match status" value="1"/>
</dbReference>
<dbReference type="Pfam" id="PF00512">
    <property type="entry name" value="HisKA"/>
    <property type="match status" value="1"/>
</dbReference>
<dbReference type="SMART" id="SM00091">
    <property type="entry name" value="PAS"/>
    <property type="match status" value="3"/>
</dbReference>
<dbReference type="InterPro" id="IPR033479">
    <property type="entry name" value="dCache_1"/>
</dbReference>
<comment type="catalytic activity">
    <reaction evidence="1">
        <text>ATP + protein L-histidine = ADP + protein N-phospho-L-histidine.</text>
        <dbReference type="EC" id="2.7.13.3"/>
    </reaction>
</comment>
<dbReference type="CDD" id="cd12915">
    <property type="entry name" value="PDC2_DGC_like"/>
    <property type="match status" value="1"/>
</dbReference>
<evidence type="ECO:0000259" key="22">
    <source>
        <dbReference type="PROSITE" id="PS50112"/>
    </source>
</evidence>
<dbReference type="InterPro" id="IPR036097">
    <property type="entry name" value="HisK_dim/P_sf"/>
</dbReference>
<dbReference type="SUPFAM" id="SSF52172">
    <property type="entry name" value="CheY-like"/>
    <property type="match status" value="1"/>
</dbReference>
<evidence type="ECO:0000256" key="5">
    <source>
        <dbReference type="ARBA" id="ARBA00022553"/>
    </source>
</evidence>
<dbReference type="Gene3D" id="2.10.70.100">
    <property type="match status" value="1"/>
</dbReference>
<dbReference type="Pfam" id="PF02518">
    <property type="entry name" value="HATPase_c"/>
    <property type="match status" value="1"/>
</dbReference>
<dbReference type="Pfam" id="PF02743">
    <property type="entry name" value="dCache_1"/>
    <property type="match status" value="1"/>
</dbReference>
<evidence type="ECO:0000256" key="17">
    <source>
        <dbReference type="PROSITE-ProRule" id="PRU00110"/>
    </source>
</evidence>
<feature type="domain" description="Response regulatory" evidence="21">
    <location>
        <begin position="960"/>
        <end position="1076"/>
    </location>
</feature>
<keyword evidence="8" id="KW-0547">Nucleotide-binding</keyword>